<organism evidence="9 10">
    <name type="scientific">Roseiflexus castenholzii (strain DSM 13941 / HLO8)</name>
    <dbReference type="NCBI Taxonomy" id="383372"/>
    <lineage>
        <taxon>Bacteria</taxon>
        <taxon>Bacillati</taxon>
        <taxon>Chloroflexota</taxon>
        <taxon>Chloroflexia</taxon>
        <taxon>Chloroflexales</taxon>
        <taxon>Roseiflexineae</taxon>
        <taxon>Roseiflexaceae</taxon>
        <taxon>Roseiflexus</taxon>
    </lineage>
</organism>
<keyword evidence="3" id="KW-0547">Nucleotide-binding</keyword>
<gene>
    <name evidence="9" type="ordered locus">Rcas_1869</name>
</gene>
<accession>A7NKE0</accession>
<feature type="domain" description="Protein kinase" evidence="8">
    <location>
        <begin position="43"/>
        <end position="378"/>
    </location>
</feature>
<dbReference type="GO" id="GO:0031072">
    <property type="term" value="F:heat shock protein binding"/>
    <property type="evidence" value="ECO:0007669"/>
    <property type="project" value="InterPro"/>
</dbReference>
<keyword evidence="9" id="KW-0723">Serine/threonine-protein kinase</keyword>
<dbReference type="PANTHER" id="PTHR43289">
    <property type="entry name" value="MITOGEN-ACTIVATED PROTEIN KINASE KINASE KINASE 20-RELATED"/>
    <property type="match status" value="1"/>
</dbReference>
<dbReference type="CDD" id="cd10719">
    <property type="entry name" value="DnaJ_zf"/>
    <property type="match status" value="1"/>
</dbReference>
<evidence type="ECO:0000256" key="5">
    <source>
        <dbReference type="ARBA" id="ARBA00022840"/>
    </source>
</evidence>
<dbReference type="InterPro" id="IPR036410">
    <property type="entry name" value="HSP_DnaJ_Cys-rich_dom_sf"/>
</dbReference>
<dbReference type="KEGG" id="rca:Rcas_1869"/>
<name>A7NKE0_ROSCS</name>
<dbReference type="InterPro" id="IPR000719">
    <property type="entry name" value="Prot_kinase_dom"/>
</dbReference>
<dbReference type="GO" id="GO:0051082">
    <property type="term" value="F:unfolded protein binding"/>
    <property type="evidence" value="ECO:0007669"/>
    <property type="project" value="InterPro"/>
</dbReference>
<dbReference type="HOGENOM" id="CLU_025263_0_0_0"/>
<keyword evidence="4 9" id="KW-0418">Kinase</keyword>
<dbReference type="InterPro" id="IPR001305">
    <property type="entry name" value="HSP_DnaJ_Cys-rich_dom"/>
</dbReference>
<dbReference type="EC" id="2.7.11.1" evidence="1"/>
<dbReference type="SUPFAM" id="SSF57938">
    <property type="entry name" value="DnaJ/Hsp40 cysteine-rich domain"/>
    <property type="match status" value="1"/>
</dbReference>
<dbReference type="eggNOG" id="COG0515">
    <property type="taxonomic scope" value="Bacteria"/>
</dbReference>
<dbReference type="Gene3D" id="1.10.510.10">
    <property type="entry name" value="Transferase(Phosphotransferase) domain 1"/>
    <property type="match status" value="1"/>
</dbReference>
<evidence type="ECO:0000256" key="7">
    <source>
        <dbReference type="SAM" id="Phobius"/>
    </source>
</evidence>
<dbReference type="STRING" id="383372.Rcas_1869"/>
<dbReference type="SUPFAM" id="SSF56112">
    <property type="entry name" value="Protein kinase-like (PK-like)"/>
    <property type="match status" value="1"/>
</dbReference>
<evidence type="ECO:0000259" key="8">
    <source>
        <dbReference type="PROSITE" id="PS50011"/>
    </source>
</evidence>
<proteinExistence type="predicted"/>
<dbReference type="Gene3D" id="2.10.230.10">
    <property type="entry name" value="Heat shock protein DnaJ, cysteine-rich domain"/>
    <property type="match status" value="1"/>
</dbReference>
<keyword evidence="7" id="KW-1133">Transmembrane helix</keyword>
<dbReference type="EMBL" id="CP000804">
    <property type="protein sequence ID" value="ABU57960.1"/>
    <property type="molecule type" value="Genomic_DNA"/>
</dbReference>
<evidence type="ECO:0000256" key="6">
    <source>
        <dbReference type="SAM" id="MobiDB-lite"/>
    </source>
</evidence>
<reference evidence="9 10" key="1">
    <citation type="submission" date="2007-08" db="EMBL/GenBank/DDBJ databases">
        <title>Complete sequence of Roseiflexus castenholzii DSM 13941.</title>
        <authorList>
            <consortium name="US DOE Joint Genome Institute"/>
            <person name="Copeland A."/>
            <person name="Lucas S."/>
            <person name="Lapidus A."/>
            <person name="Barry K."/>
            <person name="Glavina del Rio T."/>
            <person name="Dalin E."/>
            <person name="Tice H."/>
            <person name="Pitluck S."/>
            <person name="Thompson L.S."/>
            <person name="Brettin T."/>
            <person name="Bruce D."/>
            <person name="Detter J.C."/>
            <person name="Han C."/>
            <person name="Tapia R."/>
            <person name="Schmutz J."/>
            <person name="Larimer F."/>
            <person name="Land M."/>
            <person name="Hauser L."/>
            <person name="Kyrpides N."/>
            <person name="Mikhailova N."/>
            <person name="Bryant D.A."/>
            <person name="Hanada S."/>
            <person name="Tsukatani Y."/>
            <person name="Richardson P."/>
        </authorList>
    </citation>
    <scope>NUCLEOTIDE SEQUENCE [LARGE SCALE GENOMIC DNA]</scope>
    <source>
        <strain evidence="10">DSM 13941 / HLO8</strain>
    </source>
</reference>
<dbReference type="InterPro" id="IPR011009">
    <property type="entry name" value="Kinase-like_dom_sf"/>
</dbReference>
<dbReference type="Pfam" id="PF00069">
    <property type="entry name" value="Pkinase"/>
    <property type="match status" value="1"/>
</dbReference>
<keyword evidence="10" id="KW-1185">Reference proteome</keyword>
<sequence length="641" mass="71410">MSCALNQRRRQTMATLRAQPHSGNNDSPGSAPQTGAAREVRNYRLDQRIGQDELAVIYRATHLTLDRPVLVSVLHRTDWISSSRFQLAARLAAHLTHPNLLPVIDAGHDDRIGHYLVTPYLDTRSLHDVLANGALDPVEALRIATQLASVLDYLHAQNVVHRDVQPANILVTPQGTVYLTNLSLAASPDTPDLSSIDDTDYRTPYTAPEQTLRTAQPTPAGDLYSLGAVIYHMLSGDPPPPTGTPPLLALRDESLAAADRVIQRLMAEQPSQRYSSAGQAIAALRQALRPQIDAATVDMEESRWEPIAEWLENPLETVLGNLIDADFVARSRTRADTLHRVDAVRRLLDRWSRQNWTHRPQLGRLIEPEQIVSYNLYFYELRIAYETRTPPQARLSVHHGGALAVTRETGLWEAPVPDAPPFETHNPEPIVVPGSQRVVGCPECTGAGSLPCRTCNGAGTVTRTRKVKEPDGSVQTHQLSEECPTCRGYGREECERCEGTGQLLEEKVFDWSRRARAYFNEDDLSGLHKPTLQAKALKVFDGPISLREGHWYQVAPLKETIEEAQRNCDNNTRIIAAELTIRGVPVTEVDYRFRDQPRTLAFIGFDNTLKGDSTLYDVERLVLYAIILIMAVILVAILVLR</sequence>
<evidence type="ECO:0000256" key="1">
    <source>
        <dbReference type="ARBA" id="ARBA00012513"/>
    </source>
</evidence>
<protein>
    <recommendedName>
        <fullName evidence="1">non-specific serine/threonine protein kinase</fullName>
        <ecNumber evidence="1">2.7.11.1</ecNumber>
    </recommendedName>
</protein>
<dbReference type="AlphaFoldDB" id="A7NKE0"/>
<dbReference type="CDD" id="cd14014">
    <property type="entry name" value="STKc_PknB_like"/>
    <property type="match status" value="1"/>
</dbReference>
<keyword evidence="7" id="KW-0812">Transmembrane</keyword>
<dbReference type="GO" id="GO:0004674">
    <property type="term" value="F:protein serine/threonine kinase activity"/>
    <property type="evidence" value="ECO:0007669"/>
    <property type="project" value="UniProtKB-KW"/>
</dbReference>
<evidence type="ECO:0000256" key="3">
    <source>
        <dbReference type="ARBA" id="ARBA00022741"/>
    </source>
</evidence>
<evidence type="ECO:0000313" key="10">
    <source>
        <dbReference type="Proteomes" id="UP000000263"/>
    </source>
</evidence>
<dbReference type="Proteomes" id="UP000000263">
    <property type="component" value="Chromosome"/>
</dbReference>
<feature type="transmembrane region" description="Helical" evidence="7">
    <location>
        <begin position="621"/>
        <end position="640"/>
    </location>
</feature>
<feature type="compositionally biased region" description="Polar residues" evidence="6">
    <location>
        <begin position="21"/>
        <end position="33"/>
    </location>
</feature>
<dbReference type="PANTHER" id="PTHR43289:SF6">
    <property type="entry name" value="SERINE_THREONINE-PROTEIN KINASE NEKL-3"/>
    <property type="match status" value="1"/>
</dbReference>
<dbReference type="GO" id="GO:0005524">
    <property type="term" value="F:ATP binding"/>
    <property type="evidence" value="ECO:0007669"/>
    <property type="project" value="UniProtKB-KW"/>
</dbReference>
<dbReference type="PROSITE" id="PS50011">
    <property type="entry name" value="PROTEIN_KINASE_DOM"/>
    <property type="match status" value="1"/>
</dbReference>
<feature type="region of interest" description="Disordered" evidence="6">
    <location>
        <begin position="1"/>
        <end position="36"/>
    </location>
</feature>
<dbReference type="Gene3D" id="2.60.260.20">
    <property type="entry name" value="Urease metallochaperone UreE, N-terminal domain"/>
    <property type="match status" value="1"/>
</dbReference>
<keyword evidence="2" id="KW-0808">Transferase</keyword>
<dbReference type="eggNOG" id="COG0484">
    <property type="taxonomic scope" value="Bacteria"/>
</dbReference>
<evidence type="ECO:0000256" key="4">
    <source>
        <dbReference type="ARBA" id="ARBA00022777"/>
    </source>
</evidence>
<evidence type="ECO:0000313" key="9">
    <source>
        <dbReference type="EMBL" id="ABU57960.1"/>
    </source>
</evidence>
<keyword evidence="7" id="KW-0472">Membrane</keyword>
<keyword evidence="5" id="KW-0067">ATP-binding</keyword>
<evidence type="ECO:0000256" key="2">
    <source>
        <dbReference type="ARBA" id="ARBA00022679"/>
    </source>
</evidence>
<dbReference type="Gene3D" id="3.30.200.20">
    <property type="entry name" value="Phosphorylase Kinase, domain 1"/>
    <property type="match status" value="1"/>
</dbReference>